<dbReference type="InterPro" id="IPR057754">
    <property type="entry name" value="PI4-kinase_beta/PIK1_cat"/>
</dbReference>
<gene>
    <name evidence="9" type="ORF">BCR42DRAFT_370330</name>
</gene>
<feature type="domain" description="PIK helical" evidence="8">
    <location>
        <begin position="1"/>
        <end position="117"/>
    </location>
</feature>
<dbReference type="InterPro" id="IPR000403">
    <property type="entry name" value="PI3/4_kinase_cat_dom"/>
</dbReference>
<dbReference type="PROSITE" id="PS00916">
    <property type="entry name" value="PI3_4_KINASE_2"/>
    <property type="match status" value="1"/>
</dbReference>
<dbReference type="PANTHER" id="PTHR10048:SF22">
    <property type="entry name" value="PHOSPHATIDYLINOSITOL 4-KINASE BETA"/>
    <property type="match status" value="1"/>
</dbReference>
<dbReference type="InterPro" id="IPR011009">
    <property type="entry name" value="Kinase-like_dom_sf"/>
</dbReference>
<dbReference type="EC" id="2.7.1.67" evidence="3"/>
<evidence type="ECO:0000256" key="2">
    <source>
        <dbReference type="ARBA" id="ARBA00006209"/>
    </source>
</evidence>
<evidence type="ECO:0000256" key="4">
    <source>
        <dbReference type="ARBA" id="ARBA00022679"/>
    </source>
</evidence>
<feature type="domain" description="PI3K/PI4K catalytic" evidence="7">
    <location>
        <begin position="685"/>
        <end position="969"/>
    </location>
</feature>
<dbReference type="InterPro" id="IPR036940">
    <property type="entry name" value="PI3/4_kinase_cat_sf"/>
</dbReference>
<evidence type="ECO:0000313" key="9">
    <source>
        <dbReference type="EMBL" id="ORZ20543.1"/>
    </source>
</evidence>
<dbReference type="InterPro" id="IPR015433">
    <property type="entry name" value="PI3/4_kinase"/>
</dbReference>
<dbReference type="AlphaFoldDB" id="A0A1X2IQG2"/>
<dbReference type="Proteomes" id="UP000193560">
    <property type="component" value="Unassembled WGS sequence"/>
</dbReference>
<dbReference type="STRING" id="90262.A0A1X2IQG2"/>
<dbReference type="InterPro" id="IPR018936">
    <property type="entry name" value="PI3/4_kinase_CS"/>
</dbReference>
<dbReference type="OrthoDB" id="10264149at2759"/>
<dbReference type="GO" id="GO:0046854">
    <property type="term" value="P:phosphatidylinositol phosphate biosynthetic process"/>
    <property type="evidence" value="ECO:0007669"/>
    <property type="project" value="InterPro"/>
</dbReference>
<sequence length="984" mass="111090">MVNDSLLRLFNSEFFNAWIAVTYLFKYSDKDDIQHYLCDALKKFPSVEIEFFLPQLMHLLVTQPKTSTALEDTLIDLGKKSPHFAVMSIWYLQTYMSDWSSDPTSPSYLLCERVLNKCQANLLADQLQPTDWIDTTENQGIHCDVDDDDDDDMDIATATATANQYQPSVTGSTTINEDRHSQQHWDIENTLELDTNKNEDGDNLSRPPSSASSLPPLHSRQSSQRSMDSSSDRPQPLSPTRPFSFSVSLEDLHGGKAFSLSRYLSSHIKWSQHKSFQRMHRMVSGGSSSIEDRTASPTLNVNTRIMGSSSVPLNDGHPPSPAPFSSNHHDDYLLRRQYTSSLPPPSPLQDDSSSSGQHLPTLIRSSSSTSSFFSPRTSSDSLTHANNNSNKTKRQHLQHEHQWVRSGYFQYEMQFLVALSDIAERLVALPKLARVSALHAELTLLNHNLPAEICLPLWCSGSCSSLHHRVVRVSPSDAVVLNSAERAPYLLMIEVLDDGMCLELEGIKASANEMDVPLVAYGQDIMDNHAQQHGTRELHDDDKDDDDTMDLGTITNKISASESTGHKKTFGEESLTNMMDDDADGVLGSSDFSRQMRTAAIMLAQLQQQDANDPAQPMVHAIRQRVIDQMVSLEEQRLEAIAAQQYESEQALDIHQGGNEPDNGSNKNNFGMKDEPRSMMMMNKDDPSAAVFSEAWQVKKERIRETSPFGHLPNWRLLSVIVKQGTDLRQEQFAIQLIREMQKIWQDAGVDAWVQYYRVLVTSDNSGLIETIRNTISIHSIKKNAYTKKDDSVYTLRDFFEQRWGPPTSSTFRAAQDAFMKSLVGYSIACYLLQIKDRHNGNLLIDDQGHLIHIDFGFVLSNSPGSVGFEMAPFKLSQEYIDVLGGMDSELFGKYRMLMKQAFKAVRKYGDNILLLVEMMSKSSHLPCFENGSQHVLYQLKERFQFPLTDPQLESFVDKLIVNSCGNLFTRLYDTFQYYSQGIL</sequence>
<evidence type="ECO:0000256" key="1">
    <source>
        <dbReference type="ARBA" id="ARBA00001686"/>
    </source>
</evidence>
<dbReference type="PANTHER" id="PTHR10048">
    <property type="entry name" value="PHOSPHATIDYLINOSITOL KINASE"/>
    <property type="match status" value="1"/>
</dbReference>
<dbReference type="Gene3D" id="1.10.1070.11">
    <property type="entry name" value="Phosphatidylinositol 3-/4-kinase, catalytic domain"/>
    <property type="match status" value="1"/>
</dbReference>
<dbReference type="CDD" id="cd05168">
    <property type="entry name" value="PI4Kc_III_beta"/>
    <property type="match status" value="1"/>
</dbReference>
<evidence type="ECO:0000256" key="5">
    <source>
        <dbReference type="ARBA" id="ARBA00022777"/>
    </source>
</evidence>
<keyword evidence="10" id="KW-1185">Reference proteome</keyword>
<feature type="compositionally biased region" description="Basic and acidic residues" evidence="6">
    <location>
        <begin position="176"/>
        <end position="187"/>
    </location>
</feature>
<dbReference type="InterPro" id="IPR018247">
    <property type="entry name" value="EF_Hand_1_Ca_BS"/>
</dbReference>
<dbReference type="GO" id="GO:0016020">
    <property type="term" value="C:membrane"/>
    <property type="evidence" value="ECO:0007669"/>
    <property type="project" value="TreeGrafter"/>
</dbReference>
<feature type="compositionally biased region" description="Low complexity" evidence="6">
    <location>
        <begin position="364"/>
        <end position="381"/>
    </location>
</feature>
<organism evidence="9 10">
    <name type="scientific">Absidia repens</name>
    <dbReference type="NCBI Taxonomy" id="90262"/>
    <lineage>
        <taxon>Eukaryota</taxon>
        <taxon>Fungi</taxon>
        <taxon>Fungi incertae sedis</taxon>
        <taxon>Mucoromycota</taxon>
        <taxon>Mucoromycotina</taxon>
        <taxon>Mucoromycetes</taxon>
        <taxon>Mucorales</taxon>
        <taxon>Cunninghamellaceae</taxon>
        <taxon>Absidia</taxon>
    </lineage>
</organism>
<dbReference type="InterPro" id="IPR001263">
    <property type="entry name" value="PI3K_accessory_dom"/>
</dbReference>
<evidence type="ECO:0000313" key="10">
    <source>
        <dbReference type="Proteomes" id="UP000193560"/>
    </source>
</evidence>
<dbReference type="SUPFAM" id="SSF56112">
    <property type="entry name" value="Protein kinase-like (PK-like)"/>
    <property type="match status" value="1"/>
</dbReference>
<feature type="compositionally biased region" description="Low complexity" evidence="6">
    <location>
        <begin position="204"/>
        <end position="235"/>
    </location>
</feature>
<evidence type="ECO:0000259" key="7">
    <source>
        <dbReference type="PROSITE" id="PS50290"/>
    </source>
</evidence>
<dbReference type="PROSITE" id="PS00018">
    <property type="entry name" value="EF_HAND_1"/>
    <property type="match status" value="1"/>
</dbReference>
<evidence type="ECO:0000256" key="3">
    <source>
        <dbReference type="ARBA" id="ARBA00012169"/>
    </source>
</evidence>
<dbReference type="GO" id="GO:0004430">
    <property type="term" value="F:1-phosphatidylinositol 4-kinase activity"/>
    <property type="evidence" value="ECO:0007669"/>
    <property type="project" value="UniProtKB-EC"/>
</dbReference>
<keyword evidence="4" id="KW-0808">Transferase</keyword>
<keyword evidence="5 9" id="KW-0418">Kinase</keyword>
<dbReference type="GO" id="GO:0005737">
    <property type="term" value="C:cytoplasm"/>
    <property type="evidence" value="ECO:0007669"/>
    <property type="project" value="TreeGrafter"/>
</dbReference>
<reference evidence="9 10" key="1">
    <citation type="submission" date="2016-07" db="EMBL/GenBank/DDBJ databases">
        <title>Pervasive Adenine N6-methylation of Active Genes in Fungi.</title>
        <authorList>
            <consortium name="DOE Joint Genome Institute"/>
            <person name="Mondo S.J."/>
            <person name="Dannebaum R.O."/>
            <person name="Kuo R.C."/>
            <person name="Labutti K."/>
            <person name="Haridas S."/>
            <person name="Kuo A."/>
            <person name="Salamov A."/>
            <person name="Ahrendt S.R."/>
            <person name="Lipzen A."/>
            <person name="Sullivan W."/>
            <person name="Andreopoulos W.B."/>
            <person name="Clum A."/>
            <person name="Lindquist E."/>
            <person name="Daum C."/>
            <person name="Ramamoorthy G.K."/>
            <person name="Gryganskyi A."/>
            <person name="Culley D."/>
            <person name="Magnuson J.K."/>
            <person name="James T.Y."/>
            <person name="O'Malley M.A."/>
            <person name="Stajich J.E."/>
            <person name="Spatafora J.W."/>
            <person name="Visel A."/>
            <person name="Grigoriev I.V."/>
        </authorList>
    </citation>
    <scope>NUCLEOTIDE SEQUENCE [LARGE SCALE GENOMIC DNA]</scope>
    <source>
        <strain evidence="9 10">NRRL 1336</strain>
    </source>
</reference>
<dbReference type="SUPFAM" id="SSF48371">
    <property type="entry name" value="ARM repeat"/>
    <property type="match status" value="1"/>
</dbReference>
<protein>
    <recommendedName>
        <fullName evidence="3">1-phosphatidylinositol 4-kinase</fullName>
        <ecNumber evidence="3">2.7.1.67</ecNumber>
    </recommendedName>
</protein>
<feature type="region of interest" description="Disordered" evidence="6">
    <location>
        <begin position="654"/>
        <end position="676"/>
    </location>
</feature>
<dbReference type="PROSITE" id="PS51545">
    <property type="entry name" value="PIK_HELICAL"/>
    <property type="match status" value="1"/>
</dbReference>
<dbReference type="Pfam" id="PF21245">
    <property type="entry name" value="PI4KB-PIK1_PIK"/>
    <property type="match status" value="1"/>
</dbReference>
<feature type="region of interest" description="Disordered" evidence="6">
    <location>
        <begin position="159"/>
        <end position="242"/>
    </location>
</feature>
<feature type="compositionally biased region" description="Polar residues" evidence="6">
    <location>
        <begin position="159"/>
        <end position="175"/>
    </location>
</feature>
<accession>A0A1X2IQG2</accession>
<dbReference type="InterPro" id="IPR049160">
    <property type="entry name" value="PI4KB-PIK1_PIK"/>
</dbReference>
<comment type="similarity">
    <text evidence="2">Belongs to the PI3/PI4-kinase family. Type III PI4K subfamily.</text>
</comment>
<evidence type="ECO:0000256" key="6">
    <source>
        <dbReference type="SAM" id="MobiDB-lite"/>
    </source>
</evidence>
<dbReference type="InterPro" id="IPR016024">
    <property type="entry name" value="ARM-type_fold"/>
</dbReference>
<dbReference type="GO" id="GO:0048015">
    <property type="term" value="P:phosphatidylinositol-mediated signaling"/>
    <property type="evidence" value="ECO:0007669"/>
    <property type="project" value="TreeGrafter"/>
</dbReference>
<dbReference type="InterPro" id="IPR042236">
    <property type="entry name" value="PI3K_accessory_sf"/>
</dbReference>
<dbReference type="Gene3D" id="1.25.40.70">
    <property type="entry name" value="Phosphatidylinositol 3-kinase, accessory domain (PIK)"/>
    <property type="match status" value="1"/>
</dbReference>
<dbReference type="Pfam" id="PF00454">
    <property type="entry name" value="PI3_PI4_kinase"/>
    <property type="match status" value="1"/>
</dbReference>
<evidence type="ECO:0000259" key="8">
    <source>
        <dbReference type="PROSITE" id="PS51545"/>
    </source>
</evidence>
<dbReference type="SMART" id="SM00146">
    <property type="entry name" value="PI3Kc"/>
    <property type="match status" value="1"/>
</dbReference>
<name>A0A1X2IQG2_9FUNG</name>
<dbReference type="EMBL" id="MCGE01000006">
    <property type="protein sequence ID" value="ORZ20543.1"/>
    <property type="molecule type" value="Genomic_DNA"/>
</dbReference>
<dbReference type="PROSITE" id="PS50290">
    <property type="entry name" value="PI3_4_KINASE_3"/>
    <property type="match status" value="1"/>
</dbReference>
<feature type="region of interest" description="Disordered" evidence="6">
    <location>
        <begin position="305"/>
        <end position="397"/>
    </location>
</feature>
<proteinExistence type="inferred from homology"/>
<dbReference type="Gene3D" id="3.30.1010.10">
    <property type="entry name" value="Phosphatidylinositol 3-kinase Catalytic Subunit, Chain A, domain 4"/>
    <property type="match status" value="1"/>
</dbReference>
<comment type="caution">
    <text evidence="9">The sequence shown here is derived from an EMBL/GenBank/DDBJ whole genome shotgun (WGS) entry which is preliminary data.</text>
</comment>
<comment type="catalytic activity">
    <reaction evidence="1">
        <text>a 1,2-diacyl-sn-glycero-3-phospho-(1D-myo-inositol) + ATP = a 1,2-diacyl-sn-glycero-3-phospho-(1D-myo-inositol 4-phosphate) + ADP + H(+)</text>
        <dbReference type="Rhea" id="RHEA:19877"/>
        <dbReference type="ChEBI" id="CHEBI:15378"/>
        <dbReference type="ChEBI" id="CHEBI:30616"/>
        <dbReference type="ChEBI" id="CHEBI:57880"/>
        <dbReference type="ChEBI" id="CHEBI:58178"/>
        <dbReference type="ChEBI" id="CHEBI:456216"/>
        <dbReference type="EC" id="2.7.1.67"/>
    </reaction>
</comment>
<dbReference type="FunFam" id="1.10.1070.11:FF:000016">
    <property type="entry name" value="PIK1p Phosphatidylinositol 4-kinase"/>
    <property type="match status" value="1"/>
</dbReference>